<evidence type="ECO:0000313" key="3">
    <source>
        <dbReference type="EMBL" id="EWC43698.1"/>
    </source>
</evidence>
<evidence type="ECO:0000256" key="1">
    <source>
        <dbReference type="SAM" id="MobiDB-lite"/>
    </source>
</evidence>
<evidence type="ECO:0000256" key="2">
    <source>
        <dbReference type="SAM" id="SignalP"/>
    </source>
</evidence>
<dbReference type="HOGENOM" id="CLU_1337490_0_0_1"/>
<accession>W7HV21</accession>
<keyword evidence="4" id="KW-1185">Reference proteome</keyword>
<proteinExistence type="predicted"/>
<keyword evidence="2" id="KW-0732">Signal</keyword>
<feature type="chain" id="PRO_5004893743" evidence="2">
    <location>
        <begin position="22"/>
        <end position="205"/>
    </location>
</feature>
<sequence>MAKLLRHLAIAGIWLPLQLLATPIRIKTLHGDTLANLLQDLVTLRTDIQSVAATTGLNDNGVRQLIADTEAAIGVTGTGGTTAPPGELLARANGYLDFVLDITADLQRNTNTNITPQGPYYTPNQVMAPEDQMEYGNTVPALQLNYQPGHPPDEEEKTAYDGPPQRNVLLPIFEEQMEPDSPPPLHVRPQLWYGRPSYDDNPAGV</sequence>
<feature type="region of interest" description="Disordered" evidence="1">
    <location>
        <begin position="145"/>
        <end position="205"/>
    </location>
</feature>
<organism evidence="3 4">
    <name type="scientific">Drechslerella stenobrocha 248</name>
    <dbReference type="NCBI Taxonomy" id="1043628"/>
    <lineage>
        <taxon>Eukaryota</taxon>
        <taxon>Fungi</taxon>
        <taxon>Dikarya</taxon>
        <taxon>Ascomycota</taxon>
        <taxon>Pezizomycotina</taxon>
        <taxon>Orbiliomycetes</taxon>
        <taxon>Orbiliales</taxon>
        <taxon>Orbiliaceae</taxon>
        <taxon>Drechslerella</taxon>
    </lineage>
</organism>
<reference evidence="3 4" key="1">
    <citation type="submission" date="2013-05" db="EMBL/GenBank/DDBJ databases">
        <title>Drechslerella stenobrocha genome reveals carnivorous origination and mechanical trapping mechanism of predatory fungi.</title>
        <authorList>
            <person name="Liu X."/>
            <person name="Zhang W."/>
            <person name="Liu K."/>
        </authorList>
    </citation>
    <scope>NUCLEOTIDE SEQUENCE [LARGE SCALE GENOMIC DNA]</scope>
    <source>
        <strain evidence="3 4">248</strain>
    </source>
</reference>
<evidence type="ECO:0000313" key="4">
    <source>
        <dbReference type="Proteomes" id="UP000024837"/>
    </source>
</evidence>
<gene>
    <name evidence="3" type="ORF">DRE_01585</name>
</gene>
<dbReference type="Proteomes" id="UP000024837">
    <property type="component" value="Unassembled WGS sequence"/>
</dbReference>
<dbReference type="AlphaFoldDB" id="W7HV21"/>
<dbReference type="EMBL" id="KI966457">
    <property type="protein sequence ID" value="EWC43698.1"/>
    <property type="molecule type" value="Genomic_DNA"/>
</dbReference>
<protein>
    <submittedName>
        <fullName evidence="3">Uncharacterized protein</fullName>
    </submittedName>
</protein>
<feature type="signal peptide" evidence="2">
    <location>
        <begin position="1"/>
        <end position="21"/>
    </location>
</feature>
<name>W7HV21_9PEZI</name>